<evidence type="ECO:0000313" key="3">
    <source>
        <dbReference type="Proteomes" id="UP000006757"/>
    </source>
</evidence>
<dbReference type="AlphaFoldDB" id="K1WVS1"/>
<feature type="compositionally biased region" description="Basic and acidic residues" evidence="1">
    <location>
        <begin position="1"/>
        <end position="12"/>
    </location>
</feature>
<evidence type="ECO:0000313" key="2">
    <source>
        <dbReference type="EMBL" id="EKD04929.1"/>
    </source>
</evidence>
<accession>K1WVS1</accession>
<dbReference type="HOGENOM" id="CLU_1103423_0_0_1"/>
<proteinExistence type="predicted"/>
<feature type="region of interest" description="Disordered" evidence="1">
    <location>
        <begin position="1"/>
        <end position="21"/>
    </location>
</feature>
<sequence>MAIDKYSDHFRTDPASLPRPPTTFPRTQWLELVPSPPFHESHTATQVAWSGQQASWCWSRCKGNAAPQPNHLTAPAVPDVVDETCFKLAVFDKVFELMMHYKYQQSNMIPKHAFTWRQYVREVEGLMSTVYKWLPPNSPPPPSLPRIAPFLRSALHSWSDIINISNRPSDRDLFAPRGVVPSPSTAPLEELCEEDFGRFASKYYTVRSIMFCTGANDEIVRRQYLWEGETLPSELEPVLMRPSWELKGMPKD</sequence>
<dbReference type="Proteomes" id="UP000006757">
    <property type="component" value="Unassembled WGS sequence"/>
</dbReference>
<gene>
    <name evidence="2" type="ORF">A1Q2_00729</name>
</gene>
<name>K1WVS1_TRIAC</name>
<protein>
    <submittedName>
        <fullName evidence="2">Uncharacterized protein</fullName>
    </submittedName>
</protein>
<dbReference type="InParanoid" id="K1WVS1"/>
<organism evidence="2 3">
    <name type="scientific">Trichosporon asahii var. asahii (strain CBS 8904)</name>
    <name type="common">Yeast</name>
    <dbReference type="NCBI Taxonomy" id="1220162"/>
    <lineage>
        <taxon>Eukaryota</taxon>
        <taxon>Fungi</taxon>
        <taxon>Dikarya</taxon>
        <taxon>Basidiomycota</taxon>
        <taxon>Agaricomycotina</taxon>
        <taxon>Tremellomycetes</taxon>
        <taxon>Trichosporonales</taxon>
        <taxon>Trichosporonaceae</taxon>
        <taxon>Trichosporon</taxon>
    </lineage>
</organism>
<comment type="caution">
    <text evidence="2">The sequence shown here is derived from an EMBL/GenBank/DDBJ whole genome shotgun (WGS) entry which is preliminary data.</text>
</comment>
<dbReference type="EMBL" id="AMBO01000185">
    <property type="protein sequence ID" value="EKD04929.1"/>
    <property type="molecule type" value="Genomic_DNA"/>
</dbReference>
<evidence type="ECO:0000256" key="1">
    <source>
        <dbReference type="SAM" id="MobiDB-lite"/>
    </source>
</evidence>
<reference evidence="2 3" key="1">
    <citation type="journal article" date="2012" name="Eukaryot. Cell">
        <title>Genome sequence of the Trichosporon asahii environmental strain CBS 8904.</title>
        <authorList>
            <person name="Yang R.Y."/>
            <person name="Li H.T."/>
            <person name="Zhu H."/>
            <person name="Zhou G.P."/>
            <person name="Wang M."/>
            <person name="Wang L."/>
        </authorList>
    </citation>
    <scope>NUCLEOTIDE SEQUENCE [LARGE SCALE GENOMIC DNA]</scope>
    <source>
        <strain evidence="2 3">CBS 8904</strain>
    </source>
</reference>
<keyword evidence="3" id="KW-1185">Reference proteome</keyword>